<dbReference type="RefSeq" id="WP_168034027.1">
    <property type="nucleotide sequence ID" value="NZ_JAAVNE010000042.1"/>
</dbReference>
<organism evidence="3 4">
    <name type="scientific">Falsiroseomonas selenitidurans</name>
    <dbReference type="NCBI Taxonomy" id="2716335"/>
    <lineage>
        <taxon>Bacteria</taxon>
        <taxon>Pseudomonadati</taxon>
        <taxon>Pseudomonadota</taxon>
        <taxon>Alphaproteobacteria</taxon>
        <taxon>Acetobacterales</taxon>
        <taxon>Roseomonadaceae</taxon>
        <taxon>Falsiroseomonas</taxon>
    </lineage>
</organism>
<dbReference type="EMBL" id="JAAVNE010000042">
    <property type="protein sequence ID" value="NKC33298.1"/>
    <property type="molecule type" value="Genomic_DNA"/>
</dbReference>
<evidence type="ECO:0000256" key="1">
    <source>
        <dbReference type="SAM" id="MobiDB-lite"/>
    </source>
</evidence>
<evidence type="ECO:0008006" key="5">
    <source>
        <dbReference type="Google" id="ProtNLM"/>
    </source>
</evidence>
<evidence type="ECO:0000313" key="4">
    <source>
        <dbReference type="Proteomes" id="UP000787635"/>
    </source>
</evidence>
<feature type="signal peptide" evidence="2">
    <location>
        <begin position="1"/>
        <end position="24"/>
    </location>
</feature>
<dbReference type="Proteomes" id="UP000787635">
    <property type="component" value="Unassembled WGS sequence"/>
</dbReference>
<keyword evidence="4" id="KW-1185">Reference proteome</keyword>
<accession>A0ABX1E906</accession>
<reference evidence="3 4" key="1">
    <citation type="submission" date="2020-03" db="EMBL/GenBank/DDBJ databases">
        <title>Roseomonas selenitidurans sp. nov. isolated from urban soil.</title>
        <authorList>
            <person name="Liu H."/>
        </authorList>
    </citation>
    <scope>NUCLEOTIDE SEQUENCE [LARGE SCALE GENOMIC DNA]</scope>
    <source>
        <strain evidence="3 4">BU-1</strain>
    </source>
</reference>
<evidence type="ECO:0000256" key="2">
    <source>
        <dbReference type="SAM" id="SignalP"/>
    </source>
</evidence>
<comment type="caution">
    <text evidence="3">The sequence shown here is derived from an EMBL/GenBank/DDBJ whole genome shotgun (WGS) entry which is preliminary data.</text>
</comment>
<keyword evidence="2" id="KW-0732">Signal</keyword>
<protein>
    <recommendedName>
        <fullName evidence="5">Lipoprotein</fullName>
    </recommendedName>
</protein>
<sequence length="195" mass="19857">MRKGPGRARLPVLWLLAAGLAGCAAPPPAVPPPASPRRATLPRPPPAAPPVEAAWEFRVVSGTCTATLRHPDAVVEFAAGPAPMLRLAARGVAEGAARVTRLRFRGEAGAWSLVLRDAPATERRLDAAMAERLRALLAGGRLGLSRQDSQALALGVPDSGVSGRAWFGCVAALRPAPGAAPAKGPAEGPGEDASG</sequence>
<feature type="chain" id="PRO_5045224740" description="Lipoprotein" evidence="2">
    <location>
        <begin position="25"/>
        <end position="195"/>
    </location>
</feature>
<gene>
    <name evidence="3" type="ORF">HEQ75_20725</name>
</gene>
<dbReference type="PROSITE" id="PS51257">
    <property type="entry name" value="PROKAR_LIPOPROTEIN"/>
    <property type="match status" value="1"/>
</dbReference>
<feature type="region of interest" description="Disordered" evidence="1">
    <location>
        <begin position="28"/>
        <end position="47"/>
    </location>
</feature>
<name>A0ABX1E906_9PROT</name>
<proteinExistence type="predicted"/>
<evidence type="ECO:0000313" key="3">
    <source>
        <dbReference type="EMBL" id="NKC33298.1"/>
    </source>
</evidence>